<dbReference type="Proteomes" id="UP000678684">
    <property type="component" value="Segment"/>
</dbReference>
<evidence type="ECO:0000313" key="1">
    <source>
        <dbReference type="EMBL" id="DAD50749.1"/>
    </source>
</evidence>
<accession>A0A8S5L093</accession>
<proteinExistence type="predicted"/>
<keyword evidence="1" id="KW-0167">Capsid protein</keyword>
<dbReference type="GeneID" id="80398371"/>
<reference evidence="1" key="1">
    <citation type="submission" date="2020-09" db="EMBL/GenBank/DDBJ databases">
        <title>Leviviricetes taxonomy.</title>
        <authorList>
            <person name="Stockdale S.R."/>
            <person name="Callanan J."/>
            <person name="Adriaenssens E.M."/>
            <person name="Kuhn J.H."/>
            <person name="Rumnieks J."/>
            <person name="Shkoporov A."/>
            <person name="Draper L.A."/>
            <person name="Ross P."/>
            <person name="Hill C."/>
        </authorList>
    </citation>
    <scope>NUCLEOTIDE SEQUENCE</scope>
</reference>
<dbReference type="RefSeq" id="YP_010769375.1">
    <property type="nucleotide sequence ID" value="NC_073955.1"/>
</dbReference>
<gene>
    <name evidence="1" type="primary">SRR6960803_8_2</name>
</gene>
<evidence type="ECO:0000313" key="2">
    <source>
        <dbReference type="Proteomes" id="UP000678684"/>
    </source>
</evidence>
<dbReference type="KEGG" id="vg:80398371"/>
<organism evidence="1 2">
    <name type="scientific">ssRNA phage SRR6960803_8</name>
    <dbReference type="NCBI Taxonomy" id="2786624"/>
    <lineage>
        <taxon>Viruses</taxon>
        <taxon>Riboviria</taxon>
        <taxon>Orthornavirae</taxon>
        <taxon>Lenarviricota</taxon>
        <taxon>Leviviricetes</taxon>
        <taxon>Norzivirales</taxon>
        <taxon>Fiersviridae</taxon>
        <taxon>Hahdsevirus</taxon>
        <taxon>Hahdsevirus borborenecus</taxon>
    </lineage>
</organism>
<sequence>MAQRASFNLNDGTLPTAVARTFDPVLNAEAPNVIEWVCRAPSDAIGFHRIKLKWTPGKAAPASPAGTNPRVLHKLEVWVVRPLLDITAPASGTGVQPVVSKNGDVQSKHIFYLPEHAVKQALRDGVAFARGFLGLQLVFDAVVDFNPPY</sequence>
<name>A0A8S5L093_9VIRU</name>
<protein>
    <submittedName>
        <fullName evidence="1">Coat protein</fullName>
    </submittedName>
</protein>
<keyword evidence="2" id="KW-1185">Reference proteome</keyword>
<dbReference type="GO" id="GO:0019028">
    <property type="term" value="C:viral capsid"/>
    <property type="evidence" value="ECO:0007669"/>
    <property type="project" value="UniProtKB-KW"/>
</dbReference>
<dbReference type="EMBL" id="BK013616">
    <property type="protein sequence ID" value="DAD50749.1"/>
    <property type="molecule type" value="Genomic_RNA"/>
</dbReference>
<keyword evidence="1" id="KW-0946">Virion</keyword>